<feature type="compositionally biased region" description="Basic residues" evidence="1">
    <location>
        <begin position="1"/>
        <end position="15"/>
    </location>
</feature>
<dbReference type="OrthoDB" id="5537561at2759"/>
<sequence length="299" mass="32851">MGMKLRHSRRKRQTNRRNSVTDDNDEGERSMSPISRRRHQSRLSSARHRERQQTRVATSERDIKRLETNIALLEKSVEENRRLLTLEKLLAENCVDDGTESSANNITVTALAEQANKDIDEQQAVDEKVATSATEPVTPATQIGNTEKLSAFEAKQRATPYVAQTCTAATSKLLLSATAGGSADPQRDTLLREVRDLGEKLELLHQGIQHVNVIENKLAIAVRQLTDIVEQRSIGMPQAKGLSNMKNDIVHVACNNAGLSRHLSLDPRLSISFLTSIASSDNNSNDDHSNDSGGASSGP</sequence>
<feature type="region of interest" description="Disordered" evidence="1">
    <location>
        <begin position="280"/>
        <end position="299"/>
    </location>
</feature>
<evidence type="ECO:0000313" key="3">
    <source>
        <dbReference type="Proteomes" id="UP001151518"/>
    </source>
</evidence>
<name>A0A9W8KWL4_9FUNG</name>
<dbReference type="AlphaFoldDB" id="A0A9W8KWL4"/>
<proteinExistence type="predicted"/>
<evidence type="ECO:0000313" key="2">
    <source>
        <dbReference type="EMBL" id="KAJ2674001.1"/>
    </source>
</evidence>
<evidence type="ECO:0000256" key="1">
    <source>
        <dbReference type="SAM" id="MobiDB-lite"/>
    </source>
</evidence>
<dbReference type="Proteomes" id="UP001151518">
    <property type="component" value="Unassembled WGS sequence"/>
</dbReference>
<comment type="caution">
    <text evidence="2">The sequence shown here is derived from an EMBL/GenBank/DDBJ whole genome shotgun (WGS) entry which is preliminary data.</text>
</comment>
<feature type="compositionally biased region" description="Basic residues" evidence="1">
    <location>
        <begin position="35"/>
        <end position="50"/>
    </location>
</feature>
<protein>
    <recommendedName>
        <fullName evidence="4">BZIP domain-containing protein</fullName>
    </recommendedName>
</protein>
<reference evidence="2" key="1">
    <citation type="submission" date="2022-07" db="EMBL/GenBank/DDBJ databases">
        <title>Phylogenomic reconstructions and comparative analyses of Kickxellomycotina fungi.</title>
        <authorList>
            <person name="Reynolds N.K."/>
            <person name="Stajich J.E."/>
            <person name="Barry K."/>
            <person name="Grigoriev I.V."/>
            <person name="Crous P."/>
            <person name="Smith M.E."/>
        </authorList>
    </citation>
    <scope>NUCLEOTIDE SEQUENCE</scope>
    <source>
        <strain evidence="2">NRRL 3115</strain>
    </source>
</reference>
<evidence type="ECO:0008006" key="4">
    <source>
        <dbReference type="Google" id="ProtNLM"/>
    </source>
</evidence>
<dbReference type="EMBL" id="JANBTW010000061">
    <property type="protein sequence ID" value="KAJ2674001.1"/>
    <property type="molecule type" value="Genomic_DNA"/>
</dbReference>
<dbReference type="CDD" id="cd14688">
    <property type="entry name" value="bZIP_YAP"/>
    <property type="match status" value="1"/>
</dbReference>
<feature type="region of interest" description="Disordered" evidence="1">
    <location>
        <begin position="1"/>
        <end position="60"/>
    </location>
</feature>
<gene>
    <name evidence="2" type="ORF">GGI25_004486</name>
</gene>
<accession>A0A9W8KWL4</accession>
<organism evidence="2 3">
    <name type="scientific">Coemansia spiralis</name>
    <dbReference type="NCBI Taxonomy" id="417178"/>
    <lineage>
        <taxon>Eukaryota</taxon>
        <taxon>Fungi</taxon>
        <taxon>Fungi incertae sedis</taxon>
        <taxon>Zoopagomycota</taxon>
        <taxon>Kickxellomycotina</taxon>
        <taxon>Kickxellomycetes</taxon>
        <taxon>Kickxellales</taxon>
        <taxon>Kickxellaceae</taxon>
        <taxon>Coemansia</taxon>
    </lineage>
</organism>